<gene>
    <name evidence="10" type="ORF">M5X19_19075</name>
</gene>
<dbReference type="InterPro" id="IPR001789">
    <property type="entry name" value="Sig_transdc_resp-reg_receiver"/>
</dbReference>
<sequence length="236" mass="27061">MIKVLIIEDDVIIGQMISMYLSEDQFEVKQAVNGHDGLREIVQFQPDVILLDLVLPDYEGLELCGAIRELSSVPIIVISTKTNIKEKVEAFNIGADDYLCKPFSMQELKARIKASLRMADIQVSAAGGSEGTESESQYPDFTLDVERRLIVIKDQKIDITNSEFEIMKRFIHYPGRVFRRDELIDTLYRMGEIVNDRAIDVHITNLRRKIEQNPKEPQYIKTVWGVGYKFVYLSAI</sequence>
<protein>
    <submittedName>
        <fullName evidence="10">Response regulator transcription factor</fullName>
    </submittedName>
</protein>
<dbReference type="PANTHER" id="PTHR48111">
    <property type="entry name" value="REGULATOR OF RPOS"/>
    <property type="match status" value="1"/>
</dbReference>
<organism evidence="10 11">
    <name type="scientific">Paenibacillus alginolyticus</name>
    <dbReference type="NCBI Taxonomy" id="59839"/>
    <lineage>
        <taxon>Bacteria</taxon>
        <taxon>Bacillati</taxon>
        <taxon>Bacillota</taxon>
        <taxon>Bacilli</taxon>
        <taxon>Bacillales</taxon>
        <taxon>Paenibacillaceae</taxon>
        <taxon>Paenibacillus</taxon>
    </lineage>
</organism>
<evidence type="ECO:0000256" key="1">
    <source>
        <dbReference type="ARBA" id="ARBA00022553"/>
    </source>
</evidence>
<dbReference type="InterPro" id="IPR001867">
    <property type="entry name" value="OmpR/PhoB-type_DNA-bd"/>
</dbReference>
<dbReference type="SUPFAM" id="SSF52172">
    <property type="entry name" value="CheY-like"/>
    <property type="match status" value="1"/>
</dbReference>
<dbReference type="RefSeq" id="WP_029197414.1">
    <property type="nucleotide sequence ID" value="NZ_JAMDMW010000186.1"/>
</dbReference>
<dbReference type="Gene3D" id="6.10.250.690">
    <property type="match status" value="1"/>
</dbReference>
<keyword evidence="2" id="KW-0902">Two-component regulatory system</keyword>
<dbReference type="Gene3D" id="3.40.50.2300">
    <property type="match status" value="1"/>
</dbReference>
<dbReference type="CDD" id="cd00383">
    <property type="entry name" value="trans_reg_C"/>
    <property type="match status" value="1"/>
</dbReference>
<evidence type="ECO:0000256" key="2">
    <source>
        <dbReference type="ARBA" id="ARBA00023012"/>
    </source>
</evidence>
<name>A0ABT4GFR2_9BACL</name>
<dbReference type="InterPro" id="IPR011006">
    <property type="entry name" value="CheY-like_superfamily"/>
</dbReference>
<proteinExistence type="predicted"/>
<reference evidence="10 11" key="1">
    <citation type="submission" date="2022-05" db="EMBL/GenBank/DDBJ databases">
        <title>Genome Sequencing of Bee-Associated Microbes.</title>
        <authorList>
            <person name="Dunlap C."/>
        </authorList>
    </citation>
    <scope>NUCLEOTIDE SEQUENCE [LARGE SCALE GENOMIC DNA]</scope>
    <source>
        <strain evidence="10 11">NRRL B-14421</strain>
    </source>
</reference>
<evidence type="ECO:0000256" key="6">
    <source>
        <dbReference type="PROSITE-ProRule" id="PRU00169"/>
    </source>
</evidence>
<evidence type="ECO:0000313" key="11">
    <source>
        <dbReference type="Proteomes" id="UP001527099"/>
    </source>
</evidence>
<feature type="domain" description="Response regulatory" evidence="8">
    <location>
        <begin position="3"/>
        <end position="116"/>
    </location>
</feature>
<evidence type="ECO:0000313" key="10">
    <source>
        <dbReference type="EMBL" id="MCY9694986.1"/>
    </source>
</evidence>
<dbReference type="PANTHER" id="PTHR48111:SF1">
    <property type="entry name" value="TWO-COMPONENT RESPONSE REGULATOR ORR33"/>
    <property type="match status" value="1"/>
</dbReference>
<feature type="modified residue" description="4-aspartylphosphate" evidence="6">
    <location>
        <position position="52"/>
    </location>
</feature>
<evidence type="ECO:0000256" key="4">
    <source>
        <dbReference type="ARBA" id="ARBA00023125"/>
    </source>
</evidence>
<dbReference type="EMBL" id="JAMDMX010000058">
    <property type="protein sequence ID" value="MCY9694986.1"/>
    <property type="molecule type" value="Genomic_DNA"/>
</dbReference>
<keyword evidence="3" id="KW-0805">Transcription regulation</keyword>
<keyword evidence="4 7" id="KW-0238">DNA-binding</keyword>
<evidence type="ECO:0000259" key="8">
    <source>
        <dbReference type="PROSITE" id="PS50110"/>
    </source>
</evidence>
<evidence type="ECO:0000256" key="5">
    <source>
        <dbReference type="ARBA" id="ARBA00023163"/>
    </source>
</evidence>
<dbReference type="Proteomes" id="UP001527099">
    <property type="component" value="Unassembled WGS sequence"/>
</dbReference>
<keyword evidence="1 6" id="KW-0597">Phosphoprotein</keyword>
<accession>A0ABT4GFR2</accession>
<dbReference type="InterPro" id="IPR039420">
    <property type="entry name" value="WalR-like"/>
</dbReference>
<dbReference type="SMART" id="SM00862">
    <property type="entry name" value="Trans_reg_C"/>
    <property type="match status" value="1"/>
</dbReference>
<evidence type="ECO:0000259" key="9">
    <source>
        <dbReference type="PROSITE" id="PS51755"/>
    </source>
</evidence>
<dbReference type="Gene3D" id="1.10.10.10">
    <property type="entry name" value="Winged helix-like DNA-binding domain superfamily/Winged helix DNA-binding domain"/>
    <property type="match status" value="1"/>
</dbReference>
<dbReference type="PROSITE" id="PS50110">
    <property type="entry name" value="RESPONSE_REGULATORY"/>
    <property type="match status" value="1"/>
</dbReference>
<dbReference type="Pfam" id="PF00486">
    <property type="entry name" value="Trans_reg_C"/>
    <property type="match status" value="1"/>
</dbReference>
<evidence type="ECO:0000256" key="7">
    <source>
        <dbReference type="PROSITE-ProRule" id="PRU01091"/>
    </source>
</evidence>
<dbReference type="SMART" id="SM00448">
    <property type="entry name" value="REC"/>
    <property type="match status" value="1"/>
</dbReference>
<dbReference type="InterPro" id="IPR036388">
    <property type="entry name" value="WH-like_DNA-bd_sf"/>
</dbReference>
<feature type="DNA-binding region" description="OmpR/PhoB-type" evidence="7">
    <location>
        <begin position="133"/>
        <end position="232"/>
    </location>
</feature>
<keyword evidence="5" id="KW-0804">Transcription</keyword>
<evidence type="ECO:0000256" key="3">
    <source>
        <dbReference type="ARBA" id="ARBA00023015"/>
    </source>
</evidence>
<dbReference type="PROSITE" id="PS51755">
    <property type="entry name" value="OMPR_PHOB"/>
    <property type="match status" value="1"/>
</dbReference>
<dbReference type="Pfam" id="PF00072">
    <property type="entry name" value="Response_reg"/>
    <property type="match status" value="1"/>
</dbReference>
<keyword evidence="11" id="KW-1185">Reference proteome</keyword>
<comment type="caution">
    <text evidence="10">The sequence shown here is derived from an EMBL/GenBank/DDBJ whole genome shotgun (WGS) entry which is preliminary data.</text>
</comment>
<feature type="domain" description="OmpR/PhoB-type" evidence="9">
    <location>
        <begin position="133"/>
        <end position="232"/>
    </location>
</feature>